<evidence type="ECO:0000313" key="4">
    <source>
        <dbReference type="Proteomes" id="UP000283895"/>
    </source>
</evidence>
<dbReference type="InterPro" id="IPR036673">
    <property type="entry name" value="Cyanovirin-N_sf"/>
</dbReference>
<evidence type="ECO:0000313" key="3">
    <source>
        <dbReference type="EMBL" id="ROW11179.1"/>
    </source>
</evidence>
<dbReference type="AlphaFoldDB" id="A0A423X5F6"/>
<dbReference type="EMBL" id="LKEA01000002">
    <property type="protein sequence ID" value="ROW11179.1"/>
    <property type="molecule type" value="Genomic_DNA"/>
</dbReference>
<protein>
    <recommendedName>
        <fullName evidence="2">Cyanovirin-N domain-containing protein</fullName>
    </recommendedName>
</protein>
<reference evidence="3 4" key="1">
    <citation type="submission" date="2015-09" db="EMBL/GenBank/DDBJ databases">
        <title>Host preference determinants of Valsa canker pathogens revealed by comparative genomics.</title>
        <authorList>
            <person name="Yin Z."/>
            <person name="Huang L."/>
        </authorList>
    </citation>
    <scope>NUCLEOTIDE SEQUENCE [LARGE SCALE GENOMIC DNA]</scope>
    <source>
        <strain evidence="3 4">03-1</strain>
    </source>
</reference>
<proteinExistence type="predicted"/>
<feature type="chain" id="PRO_5019517736" description="Cyanovirin-N domain-containing protein" evidence="1">
    <location>
        <begin position="27"/>
        <end position="216"/>
    </location>
</feature>
<gene>
    <name evidence="3" type="ORF">VMCG_01154</name>
</gene>
<comment type="caution">
    <text evidence="3">The sequence shown here is derived from an EMBL/GenBank/DDBJ whole genome shotgun (WGS) entry which is preliminary data.</text>
</comment>
<name>A0A423X5F6_9PEZI</name>
<evidence type="ECO:0000256" key="1">
    <source>
        <dbReference type="SAM" id="SignalP"/>
    </source>
</evidence>
<sequence>MMDNMILRTILGMGALLGALPRTVTGELSVIGGNVAGSTFTIPTQTAVPFNQTCAMDTYLFNQTDLGVYCNADPISSRIDLNLCIGNSAGTLVPSASGTYASSCAGCNITWSHVLETPYTTTFLVIPSTTTVSLFTPRWDDLYLSCSGCNNGAGTTVVPSELDLNQVLINKHGSLGCFNFSGPTQETRPHGAHAIPTWTVWSTQTSTTSGFYPTAT</sequence>
<keyword evidence="4" id="KW-1185">Reference proteome</keyword>
<dbReference type="Proteomes" id="UP000283895">
    <property type="component" value="Unassembled WGS sequence"/>
</dbReference>
<feature type="signal peptide" evidence="1">
    <location>
        <begin position="1"/>
        <end position="26"/>
    </location>
</feature>
<dbReference type="Gene3D" id="2.30.60.10">
    <property type="entry name" value="Cyanovirin-N"/>
    <property type="match status" value="1"/>
</dbReference>
<accession>A0A423X5F6</accession>
<keyword evidence="1" id="KW-0732">Signal</keyword>
<feature type="domain" description="Cyanovirin-N" evidence="2">
    <location>
        <begin position="52"/>
        <end position="114"/>
    </location>
</feature>
<dbReference type="OrthoDB" id="4672515at2759"/>
<dbReference type="InterPro" id="IPR011058">
    <property type="entry name" value="Cyanovirin-N"/>
</dbReference>
<dbReference type="Pfam" id="PF08881">
    <property type="entry name" value="CVNH"/>
    <property type="match status" value="1"/>
</dbReference>
<organism evidence="3 4">
    <name type="scientific">Cytospora schulzeri</name>
    <dbReference type="NCBI Taxonomy" id="448051"/>
    <lineage>
        <taxon>Eukaryota</taxon>
        <taxon>Fungi</taxon>
        <taxon>Dikarya</taxon>
        <taxon>Ascomycota</taxon>
        <taxon>Pezizomycotina</taxon>
        <taxon>Sordariomycetes</taxon>
        <taxon>Sordariomycetidae</taxon>
        <taxon>Diaporthales</taxon>
        <taxon>Cytosporaceae</taxon>
        <taxon>Cytospora</taxon>
    </lineage>
</organism>
<evidence type="ECO:0000259" key="2">
    <source>
        <dbReference type="Pfam" id="PF08881"/>
    </source>
</evidence>
<dbReference type="SUPFAM" id="SSF51322">
    <property type="entry name" value="Cyanovirin-N"/>
    <property type="match status" value="1"/>
</dbReference>